<protein>
    <submittedName>
        <fullName evidence="1">Uncharacterized protein</fullName>
    </submittedName>
</protein>
<proteinExistence type="predicted"/>
<reference evidence="1 2" key="1">
    <citation type="journal article" date="2019" name="Nat. Ecol. Evol.">
        <title>Megaphylogeny resolves global patterns of mushroom evolution.</title>
        <authorList>
            <person name="Varga T."/>
            <person name="Krizsan K."/>
            <person name="Foldi C."/>
            <person name="Dima B."/>
            <person name="Sanchez-Garcia M."/>
            <person name="Sanchez-Ramirez S."/>
            <person name="Szollosi G.J."/>
            <person name="Szarkandi J.G."/>
            <person name="Papp V."/>
            <person name="Albert L."/>
            <person name="Andreopoulos W."/>
            <person name="Angelini C."/>
            <person name="Antonin V."/>
            <person name="Barry K.W."/>
            <person name="Bougher N.L."/>
            <person name="Buchanan P."/>
            <person name="Buyck B."/>
            <person name="Bense V."/>
            <person name="Catcheside P."/>
            <person name="Chovatia M."/>
            <person name="Cooper J."/>
            <person name="Damon W."/>
            <person name="Desjardin D."/>
            <person name="Finy P."/>
            <person name="Geml J."/>
            <person name="Haridas S."/>
            <person name="Hughes K."/>
            <person name="Justo A."/>
            <person name="Karasinski D."/>
            <person name="Kautmanova I."/>
            <person name="Kiss B."/>
            <person name="Kocsube S."/>
            <person name="Kotiranta H."/>
            <person name="LaButti K.M."/>
            <person name="Lechner B.E."/>
            <person name="Liimatainen K."/>
            <person name="Lipzen A."/>
            <person name="Lukacs Z."/>
            <person name="Mihaltcheva S."/>
            <person name="Morgado L.N."/>
            <person name="Niskanen T."/>
            <person name="Noordeloos M.E."/>
            <person name="Ohm R.A."/>
            <person name="Ortiz-Santana B."/>
            <person name="Ovrebo C."/>
            <person name="Racz N."/>
            <person name="Riley R."/>
            <person name="Savchenko A."/>
            <person name="Shiryaev A."/>
            <person name="Soop K."/>
            <person name="Spirin V."/>
            <person name="Szebenyi C."/>
            <person name="Tomsovsky M."/>
            <person name="Tulloss R.E."/>
            <person name="Uehling J."/>
            <person name="Grigoriev I.V."/>
            <person name="Vagvolgyi C."/>
            <person name="Papp T."/>
            <person name="Martin F.M."/>
            <person name="Miettinen O."/>
            <person name="Hibbett D.S."/>
            <person name="Nagy L.G."/>
        </authorList>
    </citation>
    <scope>NUCLEOTIDE SEQUENCE [LARGE SCALE GENOMIC DNA]</scope>
    <source>
        <strain evidence="1 2">NL-1719</strain>
    </source>
</reference>
<dbReference type="Proteomes" id="UP000308600">
    <property type="component" value="Unassembled WGS sequence"/>
</dbReference>
<dbReference type="EMBL" id="ML208283">
    <property type="protein sequence ID" value="TFK72680.1"/>
    <property type="molecule type" value="Genomic_DNA"/>
</dbReference>
<evidence type="ECO:0000313" key="2">
    <source>
        <dbReference type="Proteomes" id="UP000308600"/>
    </source>
</evidence>
<organism evidence="1 2">
    <name type="scientific">Pluteus cervinus</name>
    <dbReference type="NCBI Taxonomy" id="181527"/>
    <lineage>
        <taxon>Eukaryota</taxon>
        <taxon>Fungi</taxon>
        <taxon>Dikarya</taxon>
        <taxon>Basidiomycota</taxon>
        <taxon>Agaricomycotina</taxon>
        <taxon>Agaricomycetes</taxon>
        <taxon>Agaricomycetidae</taxon>
        <taxon>Agaricales</taxon>
        <taxon>Pluteineae</taxon>
        <taxon>Pluteaceae</taxon>
        <taxon>Pluteus</taxon>
    </lineage>
</organism>
<keyword evidence="2" id="KW-1185">Reference proteome</keyword>
<name>A0ACD3B4E0_9AGAR</name>
<sequence>MSPSPRLPPELEYEIFLLAYQDDHKRAKDLILVAKRVFDWLIPHVFSVVMFAEEDQTFPIKFNEATYKKVGHHVRHLFIDSDLQRYLHLFPNVIDLAFWADNNAIFPHIPNLLQLPLICLSTRASTELFAVFAKLTHLDLIAAFDPDSTGIKSVLYLPKLTHLCVLRMVLTTGLDLFLEKERCPELRVVAVWAWAKDSAAVLDEEAPEAEDQRVVMVRSDPHKDWEMGARGGVDMWRLAEGIVASRNGSSS</sequence>
<gene>
    <name evidence="1" type="ORF">BDN72DRAFT_836000</name>
</gene>
<evidence type="ECO:0000313" key="1">
    <source>
        <dbReference type="EMBL" id="TFK72680.1"/>
    </source>
</evidence>
<accession>A0ACD3B4E0</accession>